<feature type="transmembrane region" description="Helical" evidence="14">
    <location>
        <begin position="13"/>
        <end position="33"/>
    </location>
</feature>
<evidence type="ECO:0000313" key="16">
    <source>
        <dbReference type="EMBL" id="QOQ99127.1"/>
    </source>
</evidence>
<feature type="transmembrane region" description="Helical" evidence="14">
    <location>
        <begin position="197"/>
        <end position="219"/>
    </location>
</feature>
<dbReference type="CDD" id="cd00082">
    <property type="entry name" value="HisKA"/>
    <property type="match status" value="1"/>
</dbReference>
<dbReference type="PRINTS" id="PR00344">
    <property type="entry name" value="BCTRLSENSOR"/>
</dbReference>
<dbReference type="GO" id="GO:0005524">
    <property type="term" value="F:ATP binding"/>
    <property type="evidence" value="ECO:0007669"/>
    <property type="project" value="UniProtKB-KW"/>
</dbReference>
<comment type="catalytic activity">
    <reaction evidence="1">
        <text>ATP + protein L-histidine = ADP + protein N-phospho-L-histidine.</text>
        <dbReference type="EC" id="2.7.13.3"/>
    </reaction>
</comment>
<dbReference type="InterPro" id="IPR003594">
    <property type="entry name" value="HATPase_dom"/>
</dbReference>
<dbReference type="InterPro" id="IPR036890">
    <property type="entry name" value="HATPase_C_sf"/>
</dbReference>
<accession>A0A7M1MDU0</accession>
<dbReference type="GO" id="GO:0000155">
    <property type="term" value="F:phosphorelay sensor kinase activity"/>
    <property type="evidence" value="ECO:0007669"/>
    <property type="project" value="InterPro"/>
</dbReference>
<dbReference type="InterPro" id="IPR005467">
    <property type="entry name" value="His_kinase_dom"/>
</dbReference>
<evidence type="ECO:0000256" key="14">
    <source>
        <dbReference type="SAM" id="Phobius"/>
    </source>
</evidence>
<proteinExistence type="predicted"/>
<dbReference type="EC" id="2.7.13.3" evidence="3"/>
<evidence type="ECO:0000256" key="8">
    <source>
        <dbReference type="ARBA" id="ARBA00022741"/>
    </source>
</evidence>
<evidence type="ECO:0000256" key="3">
    <source>
        <dbReference type="ARBA" id="ARBA00012438"/>
    </source>
</evidence>
<keyword evidence="5" id="KW-0597">Phosphoprotein</keyword>
<evidence type="ECO:0000313" key="17">
    <source>
        <dbReference type="Proteomes" id="UP000594890"/>
    </source>
</evidence>
<dbReference type="AlphaFoldDB" id="A0A7M1MDU0"/>
<sequence length="435" mass="51563">MKSENFNNTIFKILALYIITSGVFLTIFFITFYQKEANYIRLNQITHSYTHYNYILQNIIEARHDRTYLNQEDFSYISKRLNTQFAIIANNQVIFSNLTFDALKILTQLKKNDFIYNENKRLFIDFSRIRNLNTYIDTSNLKKPKHHSHFLRHKNIHIIIETDDLGFKKEQYRKDNYNNLDINDFADELWKLKLKTIFYTLICILLLAMVAYILILLVFKNIKEQFKALNDFIKDTTHEINTPLSVILASIKKFDDTNLNPNNIKKLNHIKLASKNLNHIYQNLIALNFFLQKENTKEDINLKELLEQRLEYFETLIAQKNLIIEKNLLEQNFYANKEEMQILIDNLLSNAIKYTNAHKKIYIYLKEKTLSIKDEGQGMSTKEIAQIFTRYKRFNQDQGGFGIGLNLVKQIADKNNINIKVLSKENEGSEFILSW</sequence>
<gene>
    <name evidence="16" type="ORF">HW242_05245</name>
</gene>
<dbReference type="EMBL" id="CP063088">
    <property type="protein sequence ID" value="QOQ99127.1"/>
    <property type="molecule type" value="Genomic_DNA"/>
</dbReference>
<dbReference type="InterPro" id="IPR003661">
    <property type="entry name" value="HisK_dim/P_dom"/>
</dbReference>
<evidence type="ECO:0000256" key="6">
    <source>
        <dbReference type="ARBA" id="ARBA00022679"/>
    </source>
</evidence>
<dbReference type="SMART" id="SM00388">
    <property type="entry name" value="HisKA"/>
    <property type="match status" value="1"/>
</dbReference>
<dbReference type="Proteomes" id="UP000594890">
    <property type="component" value="Chromosome"/>
</dbReference>
<dbReference type="SUPFAM" id="SSF55874">
    <property type="entry name" value="ATPase domain of HSP90 chaperone/DNA topoisomerase II/histidine kinase"/>
    <property type="match status" value="1"/>
</dbReference>
<dbReference type="PANTHER" id="PTHR45528:SF1">
    <property type="entry name" value="SENSOR HISTIDINE KINASE CPXA"/>
    <property type="match status" value="1"/>
</dbReference>
<dbReference type="InterPro" id="IPR004358">
    <property type="entry name" value="Sig_transdc_His_kin-like_C"/>
</dbReference>
<keyword evidence="8" id="KW-0547">Nucleotide-binding</keyword>
<protein>
    <recommendedName>
        <fullName evidence="3">histidine kinase</fullName>
        <ecNumber evidence="3">2.7.13.3</ecNumber>
    </recommendedName>
</protein>
<reference evidence="16 17" key="1">
    <citation type="submission" date="2020-10" db="EMBL/GenBank/DDBJ databases">
        <title>Campylobacter and Helicobacter PacBio genomes.</title>
        <authorList>
            <person name="Lane C."/>
        </authorList>
    </citation>
    <scope>NUCLEOTIDE SEQUENCE [LARGE SCALE GENOMIC DNA]</scope>
    <source>
        <strain evidence="16 17">2014D-0218</strain>
    </source>
</reference>
<dbReference type="SUPFAM" id="SSF47384">
    <property type="entry name" value="Homodimeric domain of signal transducing histidine kinase"/>
    <property type="match status" value="1"/>
</dbReference>
<keyword evidence="6" id="KW-0808">Transferase</keyword>
<name>A0A7M1MDU0_CAMLA</name>
<keyword evidence="11 14" id="KW-1133">Transmembrane helix</keyword>
<dbReference type="Gene3D" id="1.10.287.130">
    <property type="match status" value="1"/>
</dbReference>
<evidence type="ECO:0000256" key="5">
    <source>
        <dbReference type="ARBA" id="ARBA00022553"/>
    </source>
</evidence>
<comment type="subcellular location">
    <subcellularLocation>
        <location evidence="2">Cell membrane</location>
        <topology evidence="2">Multi-pass membrane protein</topology>
    </subcellularLocation>
</comment>
<dbReference type="InterPro" id="IPR050398">
    <property type="entry name" value="HssS/ArlS-like"/>
</dbReference>
<dbReference type="PROSITE" id="PS50109">
    <property type="entry name" value="HIS_KIN"/>
    <property type="match status" value="1"/>
</dbReference>
<keyword evidence="4" id="KW-1003">Cell membrane</keyword>
<dbReference type="GO" id="GO:0005886">
    <property type="term" value="C:plasma membrane"/>
    <property type="evidence" value="ECO:0007669"/>
    <property type="project" value="UniProtKB-SubCell"/>
</dbReference>
<keyword evidence="7 14" id="KW-0812">Transmembrane</keyword>
<evidence type="ECO:0000256" key="7">
    <source>
        <dbReference type="ARBA" id="ARBA00022692"/>
    </source>
</evidence>
<evidence type="ECO:0000256" key="12">
    <source>
        <dbReference type="ARBA" id="ARBA00023012"/>
    </source>
</evidence>
<dbReference type="Gene3D" id="3.30.565.10">
    <property type="entry name" value="Histidine kinase-like ATPase, C-terminal domain"/>
    <property type="match status" value="1"/>
</dbReference>
<dbReference type="Pfam" id="PF02518">
    <property type="entry name" value="HATPase_c"/>
    <property type="match status" value="1"/>
</dbReference>
<keyword evidence="13 14" id="KW-0472">Membrane</keyword>
<evidence type="ECO:0000256" key="11">
    <source>
        <dbReference type="ARBA" id="ARBA00022989"/>
    </source>
</evidence>
<evidence type="ECO:0000256" key="10">
    <source>
        <dbReference type="ARBA" id="ARBA00022840"/>
    </source>
</evidence>
<evidence type="ECO:0000256" key="1">
    <source>
        <dbReference type="ARBA" id="ARBA00000085"/>
    </source>
</evidence>
<evidence type="ECO:0000256" key="2">
    <source>
        <dbReference type="ARBA" id="ARBA00004651"/>
    </source>
</evidence>
<dbReference type="InterPro" id="IPR036097">
    <property type="entry name" value="HisK_dim/P_sf"/>
</dbReference>
<organism evidence="16 17">
    <name type="scientific">Campylobacter lari</name>
    <dbReference type="NCBI Taxonomy" id="201"/>
    <lineage>
        <taxon>Bacteria</taxon>
        <taxon>Pseudomonadati</taxon>
        <taxon>Campylobacterota</taxon>
        <taxon>Epsilonproteobacteria</taxon>
        <taxon>Campylobacterales</taxon>
        <taxon>Campylobacteraceae</taxon>
        <taxon>Campylobacter</taxon>
    </lineage>
</organism>
<evidence type="ECO:0000256" key="9">
    <source>
        <dbReference type="ARBA" id="ARBA00022777"/>
    </source>
</evidence>
<keyword evidence="10" id="KW-0067">ATP-binding</keyword>
<evidence type="ECO:0000256" key="4">
    <source>
        <dbReference type="ARBA" id="ARBA00022475"/>
    </source>
</evidence>
<feature type="domain" description="Histidine kinase" evidence="15">
    <location>
        <begin position="235"/>
        <end position="435"/>
    </location>
</feature>
<dbReference type="SMART" id="SM00387">
    <property type="entry name" value="HATPase_c"/>
    <property type="match status" value="1"/>
</dbReference>
<dbReference type="PANTHER" id="PTHR45528">
    <property type="entry name" value="SENSOR HISTIDINE KINASE CPXA"/>
    <property type="match status" value="1"/>
</dbReference>
<evidence type="ECO:0000256" key="13">
    <source>
        <dbReference type="ARBA" id="ARBA00023136"/>
    </source>
</evidence>
<keyword evidence="9 16" id="KW-0418">Kinase</keyword>
<keyword evidence="12" id="KW-0902">Two-component regulatory system</keyword>
<evidence type="ECO:0000259" key="15">
    <source>
        <dbReference type="PROSITE" id="PS50109"/>
    </source>
</evidence>